<keyword evidence="2" id="KW-1185">Reference proteome</keyword>
<evidence type="ECO:0000313" key="2">
    <source>
        <dbReference type="Proteomes" id="UP001244207"/>
    </source>
</evidence>
<evidence type="ECO:0000313" key="1">
    <source>
        <dbReference type="EMBL" id="KAK1731618.1"/>
    </source>
</evidence>
<proteinExistence type="predicted"/>
<dbReference type="RefSeq" id="XP_060371673.1">
    <property type="nucleotide sequence ID" value="XM_060509923.1"/>
</dbReference>
<organism evidence="1 2">
    <name type="scientific">Glomerella acutata</name>
    <name type="common">Colletotrichum acutatum</name>
    <dbReference type="NCBI Taxonomy" id="27357"/>
    <lineage>
        <taxon>Eukaryota</taxon>
        <taxon>Fungi</taxon>
        <taxon>Dikarya</taxon>
        <taxon>Ascomycota</taxon>
        <taxon>Pezizomycotina</taxon>
        <taxon>Sordariomycetes</taxon>
        <taxon>Hypocreomycetidae</taxon>
        <taxon>Glomerellales</taxon>
        <taxon>Glomerellaceae</taxon>
        <taxon>Colletotrichum</taxon>
        <taxon>Colletotrichum acutatum species complex</taxon>
    </lineage>
</organism>
<dbReference type="EMBL" id="JAHMHS010000002">
    <property type="protein sequence ID" value="KAK1731618.1"/>
    <property type="molecule type" value="Genomic_DNA"/>
</dbReference>
<dbReference type="GeneID" id="85393822"/>
<comment type="caution">
    <text evidence="1">The sequence shown here is derived from an EMBL/GenBank/DDBJ whole genome shotgun (WGS) entry which is preliminary data.</text>
</comment>
<protein>
    <submittedName>
        <fullName evidence="1">Uncharacterized protein</fullName>
    </submittedName>
</protein>
<reference evidence="1" key="1">
    <citation type="submission" date="2021-12" db="EMBL/GenBank/DDBJ databases">
        <title>Comparative genomics, transcriptomics and evolutionary studies reveal genomic signatures of adaptation to plant cell wall in hemibiotrophic fungi.</title>
        <authorList>
            <consortium name="DOE Joint Genome Institute"/>
            <person name="Baroncelli R."/>
            <person name="Diaz J.F."/>
            <person name="Benocci T."/>
            <person name="Peng M."/>
            <person name="Battaglia E."/>
            <person name="Haridas S."/>
            <person name="Andreopoulos W."/>
            <person name="Labutti K."/>
            <person name="Pangilinan J."/>
            <person name="Floch G.L."/>
            <person name="Makela M.R."/>
            <person name="Henrissat B."/>
            <person name="Grigoriev I.V."/>
            <person name="Crouch J.A."/>
            <person name="De Vries R.P."/>
            <person name="Sukno S.A."/>
            <person name="Thon M.R."/>
        </authorList>
    </citation>
    <scope>NUCLEOTIDE SEQUENCE</scope>
    <source>
        <strain evidence="1">CBS 112980</strain>
    </source>
</reference>
<dbReference type="Proteomes" id="UP001244207">
    <property type="component" value="Unassembled WGS sequence"/>
</dbReference>
<gene>
    <name evidence="1" type="ORF">BDZ83DRAFT_646112</name>
</gene>
<dbReference type="AlphaFoldDB" id="A0AAD9D2R6"/>
<accession>A0AAD9D2R6</accession>
<sequence length="152" mass="16796">MTAIDHGVTHLVLGRGSLTGNCSSLSMPISTGLSHASRSRFLPNMTWYPTLIQESYQGLNAHRISQRGSTLWLPPRPFAGKHHTGMQCHPTLESVVYITLYAFHESRGKGGPSSPSPAQCTWKQSQTPEPVLQQLRAAAHQTLVTLIWLREL</sequence>
<name>A0AAD9D2R6_GLOAC</name>